<dbReference type="Proteomes" id="UP000237347">
    <property type="component" value="Unassembled WGS sequence"/>
</dbReference>
<dbReference type="AlphaFoldDB" id="A0AAW0KSU2"/>
<accession>A0AAW0KSU2</accession>
<feature type="transmembrane region" description="Helical" evidence="1">
    <location>
        <begin position="48"/>
        <end position="74"/>
    </location>
</feature>
<comment type="caution">
    <text evidence="2">The sequence shown here is derived from an EMBL/GenBank/DDBJ whole genome shotgun (WGS) entry which is preliminary data.</text>
</comment>
<feature type="transmembrane region" description="Helical" evidence="1">
    <location>
        <begin position="80"/>
        <end position="107"/>
    </location>
</feature>
<evidence type="ECO:0000256" key="1">
    <source>
        <dbReference type="SAM" id="Phobius"/>
    </source>
</evidence>
<dbReference type="EMBL" id="PKMF04000224">
    <property type="protein sequence ID" value="KAK7842242.1"/>
    <property type="molecule type" value="Genomic_DNA"/>
</dbReference>
<organism evidence="2 3">
    <name type="scientific">Quercus suber</name>
    <name type="common">Cork oak</name>
    <dbReference type="NCBI Taxonomy" id="58331"/>
    <lineage>
        <taxon>Eukaryota</taxon>
        <taxon>Viridiplantae</taxon>
        <taxon>Streptophyta</taxon>
        <taxon>Embryophyta</taxon>
        <taxon>Tracheophyta</taxon>
        <taxon>Spermatophyta</taxon>
        <taxon>Magnoliopsida</taxon>
        <taxon>eudicotyledons</taxon>
        <taxon>Gunneridae</taxon>
        <taxon>Pentapetalae</taxon>
        <taxon>rosids</taxon>
        <taxon>fabids</taxon>
        <taxon>Fagales</taxon>
        <taxon>Fagaceae</taxon>
        <taxon>Quercus</taxon>
    </lineage>
</organism>
<protein>
    <submittedName>
        <fullName evidence="2">Protein detoxification 16</fullName>
    </submittedName>
</protein>
<keyword evidence="1" id="KW-0812">Transmembrane</keyword>
<name>A0AAW0KSU2_QUESU</name>
<keyword evidence="3" id="KW-1185">Reference proteome</keyword>
<reference evidence="2 3" key="1">
    <citation type="journal article" date="2018" name="Sci. Data">
        <title>The draft genome sequence of cork oak.</title>
        <authorList>
            <person name="Ramos A.M."/>
            <person name="Usie A."/>
            <person name="Barbosa P."/>
            <person name="Barros P.M."/>
            <person name="Capote T."/>
            <person name="Chaves I."/>
            <person name="Simoes F."/>
            <person name="Abreu I."/>
            <person name="Carrasquinho I."/>
            <person name="Faro C."/>
            <person name="Guimaraes J.B."/>
            <person name="Mendonca D."/>
            <person name="Nobrega F."/>
            <person name="Rodrigues L."/>
            <person name="Saibo N.J.M."/>
            <person name="Varela M.C."/>
            <person name="Egas C."/>
            <person name="Matos J."/>
            <person name="Miguel C.M."/>
            <person name="Oliveira M.M."/>
            <person name="Ricardo C.P."/>
            <person name="Goncalves S."/>
        </authorList>
    </citation>
    <scope>NUCLEOTIDE SEQUENCE [LARGE SCALE GENOMIC DNA]</scope>
    <source>
        <strain evidence="3">cv. HL8</strain>
    </source>
</reference>
<sequence length="135" mass="14810">MAKEVENMSLNSPLIQISKENGLSYDRERSSEKISQRNEFFVEMKKQLWLVGPLINVNLLLYFLPLQVIFLMFVGHPGELALSGASMATSFASVSSFSILAHVVLLVDPKLVLVLSLGDESLSSSAKHVSVANAM</sequence>
<gene>
    <name evidence="2" type="primary">DTX16_1</name>
    <name evidence="2" type="ORF">CFP56_014189</name>
</gene>
<keyword evidence="1" id="KW-1133">Transmembrane helix</keyword>
<evidence type="ECO:0000313" key="2">
    <source>
        <dbReference type="EMBL" id="KAK7842242.1"/>
    </source>
</evidence>
<evidence type="ECO:0000313" key="3">
    <source>
        <dbReference type="Proteomes" id="UP000237347"/>
    </source>
</evidence>
<proteinExistence type="predicted"/>
<keyword evidence="1" id="KW-0472">Membrane</keyword>